<comment type="caution">
    <text evidence="7">The sequence shown here is derived from an EMBL/GenBank/DDBJ whole genome shotgun (WGS) entry which is preliminary data.</text>
</comment>
<evidence type="ECO:0000313" key="7">
    <source>
        <dbReference type="EMBL" id="KAL3892224.1"/>
    </source>
</evidence>
<feature type="transmembrane region" description="Helical" evidence="5">
    <location>
        <begin position="225"/>
        <end position="252"/>
    </location>
</feature>
<evidence type="ECO:0000313" key="8">
    <source>
        <dbReference type="Proteomes" id="UP001634394"/>
    </source>
</evidence>
<dbReference type="InterPro" id="IPR039031">
    <property type="entry name" value="Mucolipin"/>
</dbReference>
<dbReference type="EMBL" id="JBJQND010000001">
    <property type="protein sequence ID" value="KAL3892224.1"/>
    <property type="molecule type" value="Genomic_DNA"/>
</dbReference>
<dbReference type="Pfam" id="PF08016">
    <property type="entry name" value="PKD_channel"/>
    <property type="match status" value="1"/>
</dbReference>
<proteinExistence type="predicted"/>
<keyword evidence="4 5" id="KW-0472">Membrane</keyword>
<organism evidence="7 8">
    <name type="scientific">Sinanodonta woodiana</name>
    <name type="common">Chinese pond mussel</name>
    <name type="synonym">Anodonta woodiana</name>
    <dbReference type="NCBI Taxonomy" id="1069815"/>
    <lineage>
        <taxon>Eukaryota</taxon>
        <taxon>Metazoa</taxon>
        <taxon>Spiralia</taxon>
        <taxon>Lophotrochozoa</taxon>
        <taxon>Mollusca</taxon>
        <taxon>Bivalvia</taxon>
        <taxon>Autobranchia</taxon>
        <taxon>Heteroconchia</taxon>
        <taxon>Palaeoheterodonta</taxon>
        <taxon>Unionida</taxon>
        <taxon>Unionoidea</taxon>
        <taxon>Unionidae</taxon>
        <taxon>Unioninae</taxon>
        <taxon>Sinanodonta</taxon>
    </lineage>
</organism>
<feature type="transmembrane region" description="Helical" evidence="5">
    <location>
        <begin position="428"/>
        <end position="449"/>
    </location>
</feature>
<evidence type="ECO:0000256" key="3">
    <source>
        <dbReference type="ARBA" id="ARBA00022989"/>
    </source>
</evidence>
<dbReference type="PANTHER" id="PTHR12127">
    <property type="entry name" value="MUCOLIPIN"/>
    <property type="match status" value="1"/>
</dbReference>
<dbReference type="GO" id="GO:0016020">
    <property type="term" value="C:membrane"/>
    <property type="evidence" value="ECO:0007669"/>
    <property type="project" value="UniProtKB-SubCell"/>
</dbReference>
<protein>
    <recommendedName>
        <fullName evidence="6">Polycystin cation channel PKD1/PKD2 domain-containing protein</fullName>
    </recommendedName>
</protein>
<evidence type="ECO:0000256" key="4">
    <source>
        <dbReference type="ARBA" id="ARBA00023136"/>
    </source>
</evidence>
<dbReference type="AlphaFoldDB" id="A0ABD3Y194"/>
<keyword evidence="8" id="KW-1185">Reference proteome</keyword>
<feature type="transmembrane region" description="Helical" evidence="5">
    <location>
        <begin position="318"/>
        <end position="337"/>
    </location>
</feature>
<keyword evidence="2 5" id="KW-0812">Transmembrane</keyword>
<evidence type="ECO:0000256" key="5">
    <source>
        <dbReference type="SAM" id="Phobius"/>
    </source>
</evidence>
<evidence type="ECO:0000259" key="6">
    <source>
        <dbReference type="Pfam" id="PF08016"/>
    </source>
</evidence>
<evidence type="ECO:0000256" key="1">
    <source>
        <dbReference type="ARBA" id="ARBA00004141"/>
    </source>
</evidence>
<dbReference type="PANTHER" id="PTHR12127:SF7">
    <property type="entry name" value="SD02261P"/>
    <property type="match status" value="1"/>
</dbReference>
<evidence type="ECO:0000256" key="2">
    <source>
        <dbReference type="ARBA" id="ARBA00022692"/>
    </source>
</evidence>
<dbReference type="InterPro" id="IPR013122">
    <property type="entry name" value="PKD1_2_channel"/>
</dbReference>
<accession>A0ABD3Y194</accession>
<reference evidence="7 8" key="1">
    <citation type="submission" date="2024-11" db="EMBL/GenBank/DDBJ databases">
        <title>Chromosome-level genome assembly of the freshwater bivalve Anodonta woodiana.</title>
        <authorList>
            <person name="Chen X."/>
        </authorList>
    </citation>
    <scope>NUCLEOTIDE SEQUENCE [LARGE SCALE GENOMIC DNA]</scope>
    <source>
        <strain evidence="7">MN2024</strain>
        <tissue evidence="7">Gills</tissue>
    </source>
</reference>
<keyword evidence="3 5" id="KW-1133">Transmembrane helix</keyword>
<dbReference type="Gene3D" id="1.10.287.70">
    <property type="match status" value="1"/>
</dbReference>
<feature type="domain" description="Polycystin cation channel PKD1/PKD2" evidence="6">
    <location>
        <begin position="321"/>
        <end position="454"/>
    </location>
</feature>
<feature type="transmembrane region" description="Helical" evidence="5">
    <location>
        <begin position="357"/>
        <end position="379"/>
    </location>
</feature>
<gene>
    <name evidence="7" type="ORF">ACJMK2_004453</name>
</gene>
<comment type="subcellular location">
    <subcellularLocation>
        <location evidence="1">Membrane</location>
        <topology evidence="1">Multi-pass membrane protein</topology>
    </subcellularLocation>
</comment>
<dbReference type="Proteomes" id="UP001634394">
    <property type="component" value="Unassembled WGS sequence"/>
</dbReference>
<sequence>MSKHIDIGQEATQKEKEMGRKLQRCLRLYLYTAVKCKDCNIFCNLIFLGVAAWQITKTGVLTKLMLDFGDQRAHFQGLVDRGETTLSHLLLTSWESGMEVPPYPPNSGKYAVYTINTCFTSHPNVLDNGYCSYDIVADMKKNHLNESIVFNSFLKIDLKFHLFSLRLDISSRNGRCLNISGIISFTDNDDNGQALVDLQTDTDKISCNDIGVDLADNDSIIEDNYAVAVMFFSSVSFVCVAVDFFAGFYIFYQTNKYMKQNSERHFPGQRNGISIKGYACHLKGWNLVVMIGDIFTLTGTVCAYIMDVKWKLSQLDENAIYLGLGCLLCWISLARYIHFNKKFHLLFRTMYHAFPDVMAYLFCVGLLFAGFTLCGYVVLGPYHNKFQTMSNAADTLFATISGDEITITLAAIETDKLGSPAVWWFAKIYLGLFVSIFTVFILNILIAIFNSAYEIIQKEYENKKKNTDPLRRVLRELLLTDGNLQGNIGQVRDGLLGILEKNAEMSKIGSDLLQELKAIKMNSDTPINPTIKEFMESGVKRLNKHCSCWRCHLIIPTEESPEV</sequence>
<name>A0ABD3Y194_SINWO</name>
<feature type="transmembrane region" description="Helical" evidence="5">
    <location>
        <begin position="285"/>
        <end position="306"/>
    </location>
</feature>